<feature type="region of interest" description="Disordered" evidence="1">
    <location>
        <begin position="1"/>
        <end position="20"/>
    </location>
</feature>
<accession>A0A0A9GSD2</accession>
<dbReference type="AlphaFoldDB" id="A0A0A9GSD2"/>
<evidence type="ECO:0000313" key="2">
    <source>
        <dbReference type="EMBL" id="JAE26349.1"/>
    </source>
</evidence>
<dbReference type="EMBL" id="GBRH01171547">
    <property type="protein sequence ID" value="JAE26349.1"/>
    <property type="molecule type" value="Transcribed_RNA"/>
</dbReference>
<protein>
    <submittedName>
        <fullName evidence="2">Uncharacterized protein</fullName>
    </submittedName>
</protein>
<organism evidence="2">
    <name type="scientific">Arundo donax</name>
    <name type="common">Giant reed</name>
    <name type="synonym">Donax arundinaceus</name>
    <dbReference type="NCBI Taxonomy" id="35708"/>
    <lineage>
        <taxon>Eukaryota</taxon>
        <taxon>Viridiplantae</taxon>
        <taxon>Streptophyta</taxon>
        <taxon>Embryophyta</taxon>
        <taxon>Tracheophyta</taxon>
        <taxon>Spermatophyta</taxon>
        <taxon>Magnoliopsida</taxon>
        <taxon>Liliopsida</taxon>
        <taxon>Poales</taxon>
        <taxon>Poaceae</taxon>
        <taxon>PACMAD clade</taxon>
        <taxon>Arundinoideae</taxon>
        <taxon>Arundineae</taxon>
        <taxon>Arundo</taxon>
    </lineage>
</organism>
<reference evidence="2" key="1">
    <citation type="submission" date="2014-09" db="EMBL/GenBank/DDBJ databases">
        <authorList>
            <person name="Magalhaes I.L.F."/>
            <person name="Oliveira U."/>
            <person name="Santos F.R."/>
            <person name="Vidigal T.H.D.A."/>
            <person name="Brescovit A.D."/>
            <person name="Santos A.J."/>
        </authorList>
    </citation>
    <scope>NUCLEOTIDE SEQUENCE</scope>
    <source>
        <tissue evidence="2">Shoot tissue taken approximately 20 cm above the soil surface</tissue>
    </source>
</reference>
<reference evidence="2" key="2">
    <citation type="journal article" date="2015" name="Data Brief">
        <title>Shoot transcriptome of the giant reed, Arundo donax.</title>
        <authorList>
            <person name="Barrero R.A."/>
            <person name="Guerrero F.D."/>
            <person name="Moolhuijzen P."/>
            <person name="Goolsby J.A."/>
            <person name="Tidwell J."/>
            <person name="Bellgard S.E."/>
            <person name="Bellgard M.I."/>
        </authorList>
    </citation>
    <scope>NUCLEOTIDE SEQUENCE</scope>
    <source>
        <tissue evidence="2">Shoot tissue taken approximately 20 cm above the soil surface</tissue>
    </source>
</reference>
<name>A0A0A9GSD2_ARUDO</name>
<proteinExistence type="predicted"/>
<evidence type="ECO:0000256" key="1">
    <source>
        <dbReference type="SAM" id="MobiDB-lite"/>
    </source>
</evidence>
<sequence length="84" mass="9377">MSLSYASTTQQGHSNTSFHQQPLQLASYHQRQSSLQLLRTQMAVVVAAACPTTPLKQELDYPAARLRKQGCKLDYACSRTQHAK</sequence>